<dbReference type="EMBL" id="LFJN01000002">
    <property type="protein sequence ID" value="KPI45279.1"/>
    <property type="molecule type" value="Genomic_DNA"/>
</dbReference>
<dbReference type="GeneID" id="28734154"/>
<keyword evidence="5" id="KW-1185">Reference proteome</keyword>
<dbReference type="SUPFAM" id="SSF53474">
    <property type="entry name" value="alpha/beta-Hydrolases"/>
    <property type="match status" value="1"/>
</dbReference>
<dbReference type="Proteomes" id="UP000038010">
    <property type="component" value="Unassembled WGS sequence"/>
</dbReference>
<feature type="region of interest" description="Disordered" evidence="2">
    <location>
        <begin position="1140"/>
        <end position="1164"/>
    </location>
</feature>
<organism evidence="4 5">
    <name type="scientific">Cyphellophora attinorum</name>
    <dbReference type="NCBI Taxonomy" id="1664694"/>
    <lineage>
        <taxon>Eukaryota</taxon>
        <taxon>Fungi</taxon>
        <taxon>Dikarya</taxon>
        <taxon>Ascomycota</taxon>
        <taxon>Pezizomycotina</taxon>
        <taxon>Eurotiomycetes</taxon>
        <taxon>Chaetothyriomycetidae</taxon>
        <taxon>Chaetothyriales</taxon>
        <taxon>Cyphellophoraceae</taxon>
        <taxon>Cyphellophora</taxon>
    </lineage>
</organism>
<dbReference type="InterPro" id="IPR027417">
    <property type="entry name" value="P-loop_NTPase"/>
</dbReference>
<dbReference type="InterPro" id="IPR056884">
    <property type="entry name" value="NPHP3-like_N"/>
</dbReference>
<keyword evidence="1" id="KW-0677">Repeat</keyword>
<name>A0A0N0NRV6_9EURO</name>
<evidence type="ECO:0000259" key="3">
    <source>
        <dbReference type="Pfam" id="PF24883"/>
    </source>
</evidence>
<dbReference type="Pfam" id="PF24883">
    <property type="entry name" value="NPHP3_N"/>
    <property type="match status" value="1"/>
</dbReference>
<reference evidence="4 5" key="1">
    <citation type="submission" date="2015-06" db="EMBL/GenBank/DDBJ databases">
        <title>Draft genome of the ant-associated black yeast Phialophora attae CBS 131958.</title>
        <authorList>
            <person name="Moreno L.F."/>
            <person name="Stielow B.J."/>
            <person name="de Hoog S."/>
            <person name="Vicente V.A."/>
            <person name="Weiss V.A."/>
            <person name="de Vries M."/>
            <person name="Cruz L.M."/>
            <person name="Souza E.M."/>
        </authorList>
    </citation>
    <scope>NUCLEOTIDE SEQUENCE [LARGE SCALE GENOMIC DNA]</scope>
    <source>
        <strain evidence="4 5">CBS 131958</strain>
    </source>
</reference>
<evidence type="ECO:0000313" key="5">
    <source>
        <dbReference type="Proteomes" id="UP000038010"/>
    </source>
</evidence>
<dbReference type="SUPFAM" id="SSF52540">
    <property type="entry name" value="P-loop containing nucleoside triphosphate hydrolases"/>
    <property type="match status" value="1"/>
</dbReference>
<dbReference type="AlphaFoldDB" id="A0A0N0NRV6"/>
<evidence type="ECO:0000256" key="2">
    <source>
        <dbReference type="SAM" id="MobiDB-lite"/>
    </source>
</evidence>
<evidence type="ECO:0000313" key="4">
    <source>
        <dbReference type="EMBL" id="KPI45279.1"/>
    </source>
</evidence>
<gene>
    <name evidence="4" type="ORF">AB675_2312</name>
</gene>
<proteinExistence type="predicted"/>
<dbReference type="PANTHER" id="PTHR10039">
    <property type="entry name" value="AMELOGENIN"/>
    <property type="match status" value="1"/>
</dbReference>
<dbReference type="Gene3D" id="3.40.50.300">
    <property type="entry name" value="P-loop containing nucleotide triphosphate hydrolases"/>
    <property type="match status" value="1"/>
</dbReference>
<dbReference type="Gene3D" id="3.40.50.1820">
    <property type="entry name" value="alpha/beta hydrolase"/>
    <property type="match status" value="1"/>
</dbReference>
<dbReference type="VEuPathDB" id="FungiDB:AB675_2312"/>
<sequence>MASEQAPELESASVGAGSTPPVLGTNPSRGIVQDTGMTVLWQPTDSTIADLVFVHGLGGHPRKTWQQPIGGTAAEAEGNSKPSKSLWHSLQRRRGKEEHCFWPQDLVPKDFPNVRVMTYGYKSSLHTKGFLGALTDYRDACRNRPLIFVAHSLGGILVKDAIVESNKYRQSQHPEMRDVSNSVSAIVFFGTPHQGSAAARYGDIIATVCSGIPGLPSTERRVLQGLRFDSDKLSGVLEDFNDFLNDDTAASNQLRMLSFQEGTGMSGVTGFDGKVVPDFSSAFYRKDIERIAPLTRDHREMCKFKDTQDPGYVTFRASLGRYLDRITSTTNLRNAIAVEEEDRRQRILEAAAQQQQEGDIRALVEKLDFADRLTREHQIAKDLAEKATFEWVWSSELASWLKSQEQLFWINGSPASGKSTLLHHVVHAPETRKILKQVHGPELTCIYYFFDFRAGKELRNSLEGLMQALLVQLVKSLTQDETNKSQLLETLERLADSESPRIDAVKLRSTFREVLQQARGCVFIAIDGLDEYEGDRFDLVRFIKGHVLAPVDDATTPQIVKVCLASRPEQSFLDAFADRPFLAMQNVNADAIKTYARMVFEDTGLRRYWESSDMLSKVAEKIVEQSNGVFLWARFAACEIAEQLQSGKLDPILKNLVNAIEGMPSDLNRVYTRIVRQACSTDRAFARVMLTYVTSAQNSVFLEMLRGLFALHANDPPPWFEGLDVTCLQNISLGTLQRRLLASTGGLLELYEDRDPRVGGRVAVLHRTVKIFLDNQGWAELAPSLHSTKSIQLAWLTSCCSLIAHYQPYLFFLELGPQRGRWWNPAKLKYPSLPSTIKRDTRSAPQKLSIGAYLLLAYAGYMVDCIQRAAGSFNEGPPGPAIASTRNEASVLLRRVNESPANDALELIRSQVVAFAIEHRTFKALAMLRTVLQYCPVIRDEELGAALRRADAKTVRAMMECNHSDSLVCKIDTRDMSLWEQRAVIFIFRRGLLAEVFHGNVPSTLTVGPLWMIGRRPGHTTASRQQIADLIDIFTGPVYRSINAQCGPFGTILHSYVDCCTGRGDSYDHDFNVQTLQTLVAKGVDVNATGPLGTPLEFLDRIAHSGYYHPGDNSYQRYLDLRKALLDLRAIDSGGLWEPSAEDRERWKKQHLRTRSEDASSDST</sequence>
<dbReference type="PANTHER" id="PTHR10039:SF5">
    <property type="entry name" value="NACHT DOMAIN-CONTAINING PROTEIN"/>
    <property type="match status" value="1"/>
</dbReference>
<dbReference type="InterPro" id="IPR029058">
    <property type="entry name" value="AB_hydrolase_fold"/>
</dbReference>
<accession>A0A0N0NRV6</accession>
<protein>
    <submittedName>
        <fullName evidence="4">Protein SERAC1</fullName>
    </submittedName>
</protein>
<feature type="region of interest" description="Disordered" evidence="2">
    <location>
        <begin position="1"/>
        <end position="30"/>
    </location>
</feature>
<comment type="caution">
    <text evidence="4">The sequence shown here is derived from an EMBL/GenBank/DDBJ whole genome shotgun (WGS) entry which is preliminary data.</text>
</comment>
<feature type="domain" description="Nephrocystin 3-like N-terminal" evidence="3">
    <location>
        <begin position="388"/>
        <end position="567"/>
    </location>
</feature>
<dbReference type="RefSeq" id="XP_018005242.1">
    <property type="nucleotide sequence ID" value="XM_018142274.1"/>
</dbReference>
<dbReference type="OrthoDB" id="4115537at2759"/>
<evidence type="ECO:0000256" key="1">
    <source>
        <dbReference type="ARBA" id="ARBA00022737"/>
    </source>
</evidence>